<name>A0AAJ5D0Z1_PANPU</name>
<sequence length="31" mass="3507">MVAVKFARTGTDPNSGLFRKPEPFRKSELAR</sequence>
<feature type="compositionally biased region" description="Basic and acidic residues" evidence="1">
    <location>
        <begin position="19"/>
        <end position="31"/>
    </location>
</feature>
<evidence type="ECO:0000256" key="1">
    <source>
        <dbReference type="SAM" id="MobiDB-lite"/>
    </source>
</evidence>
<protein>
    <submittedName>
        <fullName evidence="2">Uncharacterized protein</fullName>
    </submittedName>
</protein>
<reference evidence="2 3" key="1">
    <citation type="submission" date="2018-06" db="EMBL/GenBank/DDBJ databases">
        <authorList>
            <consortium name="Pathogen Informatics"/>
            <person name="Doyle S."/>
        </authorList>
    </citation>
    <scope>NUCLEOTIDE SEQUENCE [LARGE SCALE GENOMIC DNA]</scope>
    <source>
        <strain evidence="2 3">NCTC13159</strain>
    </source>
</reference>
<comment type="caution">
    <text evidence="2">The sequence shown here is derived from an EMBL/GenBank/DDBJ whole genome shotgun (WGS) entry which is preliminary data.</text>
</comment>
<dbReference type="Proteomes" id="UP000254589">
    <property type="component" value="Unassembled WGS sequence"/>
</dbReference>
<feature type="region of interest" description="Disordered" evidence="1">
    <location>
        <begin position="1"/>
        <end position="31"/>
    </location>
</feature>
<dbReference type="AlphaFoldDB" id="A0AAJ5D0Z1"/>
<organism evidence="2 3">
    <name type="scientific">Pandoraea pulmonicola</name>
    <dbReference type="NCBI Taxonomy" id="93221"/>
    <lineage>
        <taxon>Bacteria</taxon>
        <taxon>Pseudomonadati</taxon>
        <taxon>Pseudomonadota</taxon>
        <taxon>Betaproteobacteria</taxon>
        <taxon>Burkholderiales</taxon>
        <taxon>Burkholderiaceae</taxon>
        <taxon>Pandoraea</taxon>
    </lineage>
</organism>
<accession>A0AAJ5D0Z1</accession>
<dbReference type="EMBL" id="UGSJ01000001">
    <property type="protein sequence ID" value="SUA91221.1"/>
    <property type="molecule type" value="Genomic_DNA"/>
</dbReference>
<gene>
    <name evidence="2" type="ORF">NCTC13159_02712</name>
</gene>
<proteinExistence type="predicted"/>
<evidence type="ECO:0000313" key="3">
    <source>
        <dbReference type="Proteomes" id="UP000254589"/>
    </source>
</evidence>
<evidence type="ECO:0000313" key="2">
    <source>
        <dbReference type="EMBL" id="SUA91221.1"/>
    </source>
</evidence>